<dbReference type="AlphaFoldDB" id="A0A2B7WZ44"/>
<dbReference type="Proteomes" id="UP000223968">
    <property type="component" value="Unassembled WGS sequence"/>
</dbReference>
<reference evidence="1 2" key="1">
    <citation type="submission" date="2017-10" db="EMBL/GenBank/DDBJ databases">
        <title>Comparative genomics in systemic dimorphic fungi from Ajellomycetaceae.</title>
        <authorList>
            <person name="Munoz J.F."/>
            <person name="Mcewen J.G."/>
            <person name="Clay O.K."/>
            <person name="Cuomo C.A."/>
        </authorList>
    </citation>
    <scope>NUCLEOTIDE SEQUENCE [LARGE SCALE GENOMIC DNA]</scope>
    <source>
        <strain evidence="1 2">UAMH5409</strain>
    </source>
</reference>
<name>A0A2B7WZ44_9EURO</name>
<gene>
    <name evidence="1" type="ORF">AJ79_07807</name>
</gene>
<comment type="caution">
    <text evidence="1">The sequence shown here is derived from an EMBL/GenBank/DDBJ whole genome shotgun (WGS) entry which is preliminary data.</text>
</comment>
<proteinExistence type="predicted"/>
<dbReference type="OrthoDB" id="360540at2759"/>
<dbReference type="EMBL" id="PDNB01000166">
    <property type="protein sequence ID" value="PGH01870.1"/>
    <property type="molecule type" value="Genomic_DNA"/>
</dbReference>
<sequence>MDEDSTKPTAVHLEYVPWSWTKTTVPSDTDPFHHLSRINSHNHHDLHPWRKDIDTQSEEFNALYAQANNQYMYHAWYSDALAPFMATEVISIYRLSDEVLGTVASVLQTSLKSGIDIALASAEGKQLALYVQQALDEAGLADTDEIFVRLGATSLKDSWAVAQGVPTLKPPPLKPDAQLVLRRLLTSGRAVGRLLALSQEYWAADPGEALGRVTAVCQDIWWEKLEENEKYSEGFVDAIVKLWDDVKLHLPFDNCTMDILMIQVGTAGDSEWKNAIERGIW</sequence>
<protein>
    <submittedName>
        <fullName evidence="1">Uncharacterized protein</fullName>
    </submittedName>
</protein>
<organism evidence="1 2">
    <name type="scientific">Helicocarpus griseus UAMH5409</name>
    <dbReference type="NCBI Taxonomy" id="1447875"/>
    <lineage>
        <taxon>Eukaryota</taxon>
        <taxon>Fungi</taxon>
        <taxon>Dikarya</taxon>
        <taxon>Ascomycota</taxon>
        <taxon>Pezizomycotina</taxon>
        <taxon>Eurotiomycetes</taxon>
        <taxon>Eurotiomycetidae</taxon>
        <taxon>Onygenales</taxon>
        <taxon>Ajellomycetaceae</taxon>
        <taxon>Helicocarpus</taxon>
    </lineage>
</organism>
<evidence type="ECO:0000313" key="2">
    <source>
        <dbReference type="Proteomes" id="UP000223968"/>
    </source>
</evidence>
<evidence type="ECO:0000313" key="1">
    <source>
        <dbReference type="EMBL" id="PGH01870.1"/>
    </source>
</evidence>
<keyword evidence="2" id="KW-1185">Reference proteome</keyword>
<accession>A0A2B7WZ44</accession>